<feature type="region of interest" description="Disordered" evidence="1">
    <location>
        <begin position="127"/>
        <end position="147"/>
    </location>
</feature>
<proteinExistence type="predicted"/>
<dbReference type="EMBL" id="FZPD01000004">
    <property type="protein sequence ID" value="SNT19384.1"/>
    <property type="molecule type" value="Genomic_DNA"/>
</dbReference>
<protein>
    <recommendedName>
        <fullName evidence="4">Lipoprotein</fullName>
    </recommendedName>
</protein>
<evidence type="ECO:0000313" key="3">
    <source>
        <dbReference type="Proteomes" id="UP000198393"/>
    </source>
</evidence>
<gene>
    <name evidence="2" type="ORF">SAMN05421640_2778</name>
</gene>
<sequence>MKTLKLLIALAILTGCNGDGYDLSHHYEPHVTIRHSEDNAEKHYYSVMLVVKKDCMVYAKKTENDGKTTMKYYFTEATGKLQIASKTYNLEAGYELRLYEYPVSLDSKKDVENVVFIAEVADPPVEHSHEHPKFLHNGTIHTPGDGS</sequence>
<dbReference type="RefSeq" id="WP_089357459.1">
    <property type="nucleotide sequence ID" value="NZ_FZPD01000004.1"/>
</dbReference>
<organism evidence="2 3">
    <name type="scientific">Ekhidna lutea</name>
    <dbReference type="NCBI Taxonomy" id="447679"/>
    <lineage>
        <taxon>Bacteria</taxon>
        <taxon>Pseudomonadati</taxon>
        <taxon>Bacteroidota</taxon>
        <taxon>Cytophagia</taxon>
        <taxon>Cytophagales</taxon>
        <taxon>Reichenbachiellaceae</taxon>
        <taxon>Ekhidna</taxon>
    </lineage>
</organism>
<evidence type="ECO:0000313" key="2">
    <source>
        <dbReference type="EMBL" id="SNT19384.1"/>
    </source>
</evidence>
<accession>A0A239KQC2</accession>
<dbReference type="Proteomes" id="UP000198393">
    <property type="component" value="Unassembled WGS sequence"/>
</dbReference>
<evidence type="ECO:0008006" key="4">
    <source>
        <dbReference type="Google" id="ProtNLM"/>
    </source>
</evidence>
<dbReference type="PROSITE" id="PS51257">
    <property type="entry name" value="PROKAR_LIPOPROTEIN"/>
    <property type="match status" value="1"/>
</dbReference>
<dbReference type="AlphaFoldDB" id="A0A239KQC2"/>
<name>A0A239KQC2_EKHLU</name>
<keyword evidence="3" id="KW-1185">Reference proteome</keyword>
<reference evidence="2 3" key="1">
    <citation type="submission" date="2017-06" db="EMBL/GenBank/DDBJ databases">
        <authorList>
            <person name="Kim H.J."/>
            <person name="Triplett B.A."/>
        </authorList>
    </citation>
    <scope>NUCLEOTIDE SEQUENCE [LARGE SCALE GENOMIC DNA]</scope>
    <source>
        <strain evidence="2 3">DSM 19307</strain>
    </source>
</reference>
<evidence type="ECO:0000256" key="1">
    <source>
        <dbReference type="SAM" id="MobiDB-lite"/>
    </source>
</evidence>